<organism evidence="2 3">
    <name type="scientific">Corynebacterium rouxii</name>
    <dbReference type="NCBI Taxonomy" id="2719119"/>
    <lineage>
        <taxon>Bacteria</taxon>
        <taxon>Bacillati</taxon>
        <taxon>Actinomycetota</taxon>
        <taxon>Actinomycetes</taxon>
        <taxon>Mycobacteriales</taxon>
        <taxon>Corynebacteriaceae</taxon>
        <taxon>Corynebacterium</taxon>
    </lineage>
</organism>
<sequence>MTQRYKNDSFEILKEGNVLVIKDLSTKRIVQAPLSAGKNLPFTETSPIVSKPVFTVYLLLSFSLIVSSTALGIWGAYQVDLSQLRWHNFAILIGYASCQIAIHEAGHYAVFRMMGRSPDKVGFKLNYGVFPAFYVRMNDSHLLVRTDRYVVHSIGIVTNAIITVIAFGMLWADLLERDWLFVFSWYAIAMAYNCIPILNSDGFKSLLVLVNQREAKSFKDNSLLVRAIIIISYGAAVIYTARIIWLICDTLTEAHI</sequence>
<dbReference type="GO" id="GO:0006508">
    <property type="term" value="P:proteolysis"/>
    <property type="evidence" value="ECO:0007669"/>
    <property type="project" value="UniProtKB-KW"/>
</dbReference>
<evidence type="ECO:0000313" key="3">
    <source>
        <dbReference type="Proteomes" id="UP000423525"/>
    </source>
</evidence>
<feature type="transmembrane region" description="Helical" evidence="1">
    <location>
        <begin position="89"/>
        <end position="111"/>
    </location>
</feature>
<protein>
    <submittedName>
        <fullName evidence="2">Peptide zinc metalloprotease protein YydH</fullName>
    </submittedName>
</protein>
<keyword evidence="2" id="KW-0482">Metalloprotease</keyword>
<evidence type="ECO:0000256" key="1">
    <source>
        <dbReference type="SAM" id="Phobius"/>
    </source>
</evidence>
<dbReference type="Proteomes" id="UP000423525">
    <property type="component" value="Chromosome"/>
</dbReference>
<feature type="transmembrane region" description="Helical" evidence="1">
    <location>
        <begin position="56"/>
        <end position="77"/>
    </location>
</feature>
<keyword evidence="1" id="KW-0472">Membrane</keyword>
<dbReference type="KEGG" id="crf:FRC0190_00061"/>
<keyword evidence="2" id="KW-0378">Hydrolase</keyword>
<dbReference type="EMBL" id="LR738855">
    <property type="protein sequence ID" value="VZH84014.1"/>
    <property type="molecule type" value="Genomic_DNA"/>
</dbReference>
<dbReference type="AlphaFoldDB" id="A0A6I8MFT1"/>
<dbReference type="RefSeq" id="WP_155871136.1">
    <property type="nucleotide sequence ID" value="NZ_CP168248.1"/>
</dbReference>
<keyword evidence="1" id="KW-1133">Transmembrane helix</keyword>
<feature type="transmembrane region" description="Helical" evidence="1">
    <location>
        <begin position="149"/>
        <end position="171"/>
    </location>
</feature>
<evidence type="ECO:0000313" key="2">
    <source>
        <dbReference type="EMBL" id="VZH84014.1"/>
    </source>
</evidence>
<accession>A0A6I8MFT1</accession>
<name>A0A6I8MFT1_9CORY</name>
<feature type="transmembrane region" description="Helical" evidence="1">
    <location>
        <begin position="223"/>
        <end position="247"/>
    </location>
</feature>
<reference evidence="2 3" key="1">
    <citation type="submission" date="2019-11" db="EMBL/GenBank/DDBJ databases">
        <authorList>
            <person name="Brisse S."/>
        </authorList>
    </citation>
    <scope>NUCLEOTIDE SEQUENCE [LARGE SCALE GENOMIC DNA]</scope>
    <source>
        <strain evidence="2">FRC0190</strain>
    </source>
</reference>
<keyword evidence="1" id="KW-0812">Transmembrane</keyword>
<keyword evidence="2" id="KW-0645">Protease</keyword>
<proteinExistence type="predicted"/>
<gene>
    <name evidence="2" type="primary">yydH</name>
    <name evidence="2" type="ORF">FRC0190_00061</name>
</gene>
<dbReference type="GO" id="GO:0008237">
    <property type="term" value="F:metallopeptidase activity"/>
    <property type="evidence" value="ECO:0007669"/>
    <property type="project" value="UniProtKB-KW"/>
</dbReference>
<feature type="transmembrane region" description="Helical" evidence="1">
    <location>
        <begin position="183"/>
        <end position="202"/>
    </location>
</feature>